<dbReference type="GO" id="GO:0005840">
    <property type="term" value="C:ribosome"/>
    <property type="evidence" value="ECO:0007669"/>
    <property type="project" value="UniProtKB-KW"/>
</dbReference>
<dbReference type="PANTHER" id="PTHR13274">
    <property type="entry name" value="MITOCHONDRIAL RIBOSOMAL PROTEIN S25"/>
    <property type="match status" value="1"/>
</dbReference>
<dbReference type="PANTHER" id="PTHR13274:SF2">
    <property type="entry name" value="SMALL RIBOSOMAL SUBUNIT PROTEIN MS25"/>
    <property type="match status" value="1"/>
</dbReference>
<dbReference type="GeneID" id="113212404"/>
<dbReference type="CTD" id="64432"/>
<comment type="similarity">
    <text evidence="2">Belongs to the mitochondrion-specific ribosomal protein mS25 family.</text>
</comment>
<dbReference type="SMART" id="SM00916">
    <property type="entry name" value="L51_S25_CI-B8"/>
    <property type="match status" value="1"/>
</dbReference>
<evidence type="ECO:0000256" key="2">
    <source>
        <dbReference type="ARBA" id="ARBA00008046"/>
    </source>
</evidence>
<protein>
    <recommendedName>
        <fullName evidence="6">Small ribosomal subunit protein mS25</fullName>
    </recommendedName>
    <alternativeName>
        <fullName evidence="7">28S ribosomal protein S25, mitochondrial</fullName>
    </alternativeName>
</protein>
<name>A0A6J1T894_FRAOC</name>
<dbReference type="GO" id="GO:0005739">
    <property type="term" value="C:mitochondrion"/>
    <property type="evidence" value="ECO:0007669"/>
    <property type="project" value="UniProtKB-SubCell"/>
</dbReference>
<evidence type="ECO:0000256" key="3">
    <source>
        <dbReference type="ARBA" id="ARBA00022980"/>
    </source>
</evidence>
<comment type="subcellular location">
    <subcellularLocation>
        <location evidence="1">Mitochondrion</location>
    </subcellularLocation>
</comment>
<reference evidence="10" key="1">
    <citation type="submission" date="2025-08" db="UniProtKB">
        <authorList>
            <consortium name="RefSeq"/>
        </authorList>
    </citation>
    <scope>IDENTIFICATION</scope>
    <source>
        <tissue evidence="10">Whole organism</tissue>
    </source>
</reference>
<evidence type="ECO:0000256" key="7">
    <source>
        <dbReference type="ARBA" id="ARBA00035369"/>
    </source>
</evidence>
<organism evidence="9 10">
    <name type="scientific">Frankliniella occidentalis</name>
    <name type="common">Western flower thrips</name>
    <name type="synonym">Euthrips occidentalis</name>
    <dbReference type="NCBI Taxonomy" id="133901"/>
    <lineage>
        <taxon>Eukaryota</taxon>
        <taxon>Metazoa</taxon>
        <taxon>Ecdysozoa</taxon>
        <taxon>Arthropoda</taxon>
        <taxon>Hexapoda</taxon>
        <taxon>Insecta</taxon>
        <taxon>Pterygota</taxon>
        <taxon>Neoptera</taxon>
        <taxon>Paraneoptera</taxon>
        <taxon>Thysanoptera</taxon>
        <taxon>Terebrantia</taxon>
        <taxon>Thripoidea</taxon>
        <taxon>Thripidae</taxon>
        <taxon>Frankliniella</taxon>
    </lineage>
</organism>
<dbReference type="OrthoDB" id="5919182at2759"/>
<dbReference type="InterPro" id="IPR040049">
    <property type="entry name" value="Ribosomal_mS25/mL61"/>
</dbReference>
<dbReference type="InterPro" id="IPR036249">
    <property type="entry name" value="Thioredoxin-like_sf"/>
</dbReference>
<dbReference type="GO" id="GO:1990904">
    <property type="term" value="C:ribonucleoprotein complex"/>
    <property type="evidence" value="ECO:0007669"/>
    <property type="project" value="UniProtKB-KW"/>
</dbReference>
<dbReference type="Pfam" id="PF05047">
    <property type="entry name" value="L51_S25_CI-B8"/>
    <property type="match status" value="1"/>
</dbReference>
<dbReference type="GO" id="GO:0003735">
    <property type="term" value="F:structural constituent of ribosome"/>
    <property type="evidence" value="ECO:0007669"/>
    <property type="project" value="InterPro"/>
</dbReference>
<proteinExistence type="inferred from homology"/>
<dbReference type="SUPFAM" id="SSF52833">
    <property type="entry name" value="Thioredoxin-like"/>
    <property type="match status" value="1"/>
</dbReference>
<accession>A0A6J1T894</accession>
<dbReference type="Gene3D" id="3.40.30.10">
    <property type="entry name" value="Glutaredoxin"/>
    <property type="match status" value="1"/>
</dbReference>
<evidence type="ECO:0000256" key="5">
    <source>
        <dbReference type="ARBA" id="ARBA00023274"/>
    </source>
</evidence>
<keyword evidence="3 10" id="KW-0689">Ribosomal protein</keyword>
<keyword evidence="9" id="KW-1185">Reference proteome</keyword>
<dbReference type="KEGG" id="foc:113212404"/>
<evidence type="ECO:0000256" key="1">
    <source>
        <dbReference type="ARBA" id="ARBA00004173"/>
    </source>
</evidence>
<gene>
    <name evidence="10" type="primary">LOC113212404</name>
</gene>
<sequence>MPFMKGIAPIRRTAKYLEAGRIVLKDKIKIFTVNFNTVGDHHKGAREFVFWCLPQIQFKNPDVQVQVFRNITPSPFIRVFLDDGSDIVVDIDGKENDDIQDHLIDTLCKSKKVLAEEAKAKQITVNPANFGYGCKVSCICRVPGQVPCSGLIPLPKHMRGKYLFFERDDGVPS</sequence>
<evidence type="ECO:0000256" key="4">
    <source>
        <dbReference type="ARBA" id="ARBA00023128"/>
    </source>
</evidence>
<keyword evidence="5" id="KW-0687">Ribonucleoprotein</keyword>
<evidence type="ECO:0000256" key="6">
    <source>
        <dbReference type="ARBA" id="ARBA00035139"/>
    </source>
</evidence>
<keyword evidence="4" id="KW-0496">Mitochondrion</keyword>
<evidence type="ECO:0000313" key="10">
    <source>
        <dbReference type="RefSeq" id="XP_026286871.1"/>
    </source>
</evidence>
<dbReference type="AlphaFoldDB" id="A0A6J1T894"/>
<evidence type="ECO:0000313" key="9">
    <source>
        <dbReference type="Proteomes" id="UP000504606"/>
    </source>
</evidence>
<dbReference type="Proteomes" id="UP000504606">
    <property type="component" value="Unplaced"/>
</dbReference>
<dbReference type="RefSeq" id="XP_026286871.1">
    <property type="nucleotide sequence ID" value="XM_026431086.2"/>
</dbReference>
<evidence type="ECO:0000259" key="8">
    <source>
        <dbReference type="SMART" id="SM00916"/>
    </source>
</evidence>
<dbReference type="InterPro" id="IPR007741">
    <property type="entry name" value="Ribosomal_mL43/mS25/NADH_DH"/>
</dbReference>
<feature type="domain" description="Ribosomal protein/NADH dehydrogenase" evidence="8">
    <location>
        <begin position="37"/>
        <end position="110"/>
    </location>
</feature>